<name>A0ABR4M0Q9_9EURO</name>
<evidence type="ECO:0000256" key="2">
    <source>
        <dbReference type="SAM" id="SignalP"/>
    </source>
</evidence>
<dbReference type="EMBL" id="JBFXLQ010000006">
    <property type="protein sequence ID" value="KAL2870397.1"/>
    <property type="molecule type" value="Genomic_DNA"/>
</dbReference>
<keyword evidence="4" id="KW-1185">Reference proteome</keyword>
<evidence type="ECO:0000313" key="3">
    <source>
        <dbReference type="EMBL" id="KAL2870397.1"/>
    </source>
</evidence>
<feature type="region of interest" description="Disordered" evidence="1">
    <location>
        <begin position="33"/>
        <end position="57"/>
    </location>
</feature>
<feature type="compositionally biased region" description="Basic and acidic residues" evidence="1">
    <location>
        <begin position="283"/>
        <end position="310"/>
    </location>
</feature>
<sequence length="512" mass="53229">MKGLHGGIPLAILAATARAQVDVTGGSIVAHHRRNEGPHGATVIGGPSGVDVGNTADIPTLNEFSSSVDEAYTDDHSVDVDKDTFIGGGHWRRGERTDVLSGPGGVDVGSSASIPTVNEFSSSFTGKYKDDHSVDVDKTTVIKPSHHDGWEGWAHRDGHAAYGFHHPNHQARNDDPANVIGGPSGVDVGNSADIPTLNSFSSSVDETYDDDHSVDVDKTFIVKPDHHHWRARAQRQGGEDTTILGGPDGLDSGNAFGATTVNSVDTATSEAVDDDHSVEIESHDVIKPDYHGRPHYEGHGDGHAEYHSNSKPEAQAPAEPGCTKVHEVVHTVTRTRTATATETATAYPQYGSETGSQGWADSQDPKADSHNSEASGESSSQQYPHPPAQHNGMGSQSSVATPIHHGSQAAPTPAGVYHNPAGSASSFSMIPVSVPSGTPRVHGSVIVASSSTPTSSAGFRTRPTGASPEENHRASPSSHGAVTFTGSAGHVSPASGTFSVLCGVFALLAFAL</sequence>
<feature type="region of interest" description="Disordered" evidence="1">
    <location>
        <begin position="450"/>
        <end position="478"/>
    </location>
</feature>
<feature type="compositionally biased region" description="Polar residues" evidence="1">
    <location>
        <begin position="351"/>
        <end position="360"/>
    </location>
</feature>
<protein>
    <recommendedName>
        <fullName evidence="5">GPI anchored protein</fullName>
    </recommendedName>
</protein>
<gene>
    <name evidence="3" type="ORF">BJX67DRAFT_282437</name>
</gene>
<reference evidence="3 4" key="1">
    <citation type="submission" date="2024-07" db="EMBL/GenBank/DDBJ databases">
        <title>Section-level genome sequencing and comparative genomics of Aspergillus sections Usti and Cavernicolus.</title>
        <authorList>
            <consortium name="Lawrence Berkeley National Laboratory"/>
            <person name="Nybo J.L."/>
            <person name="Vesth T.C."/>
            <person name="Theobald S."/>
            <person name="Frisvad J.C."/>
            <person name="Larsen T.O."/>
            <person name="Kjaerboelling I."/>
            <person name="Rothschild-Mancinelli K."/>
            <person name="Lyhne E.K."/>
            <person name="Kogle M.E."/>
            <person name="Barry K."/>
            <person name="Clum A."/>
            <person name="Na H."/>
            <person name="Ledsgaard L."/>
            <person name="Lin J."/>
            <person name="Lipzen A."/>
            <person name="Kuo A."/>
            <person name="Riley R."/>
            <person name="Mondo S."/>
            <person name="Labutti K."/>
            <person name="Haridas S."/>
            <person name="Pangalinan J."/>
            <person name="Salamov A.A."/>
            <person name="Simmons B.A."/>
            <person name="Magnuson J.K."/>
            <person name="Chen J."/>
            <person name="Drula E."/>
            <person name="Henrissat B."/>
            <person name="Wiebenga A."/>
            <person name="Lubbers R.J."/>
            <person name="Gomes A.C."/>
            <person name="Macurrencykelacurrency M.R."/>
            <person name="Stajich J."/>
            <person name="Grigoriev I.V."/>
            <person name="Mortensen U.H."/>
            <person name="De Vries R.P."/>
            <person name="Baker S.E."/>
            <person name="Andersen M.R."/>
        </authorList>
    </citation>
    <scope>NUCLEOTIDE SEQUENCE [LARGE SCALE GENOMIC DNA]</scope>
    <source>
        <strain evidence="3 4">CBS 449.75</strain>
    </source>
</reference>
<proteinExistence type="predicted"/>
<dbReference type="GeneID" id="98141749"/>
<keyword evidence="2" id="KW-0732">Signal</keyword>
<feature type="chain" id="PRO_5045791912" description="GPI anchored protein" evidence="2">
    <location>
        <begin position="20"/>
        <end position="512"/>
    </location>
</feature>
<evidence type="ECO:0008006" key="5">
    <source>
        <dbReference type="Google" id="ProtNLM"/>
    </source>
</evidence>
<feature type="region of interest" description="Disordered" evidence="1">
    <location>
        <begin position="89"/>
        <end position="115"/>
    </location>
</feature>
<feature type="compositionally biased region" description="Low complexity" evidence="1">
    <location>
        <begin position="330"/>
        <end position="346"/>
    </location>
</feature>
<dbReference type="RefSeq" id="XP_070889376.1">
    <property type="nucleotide sequence ID" value="XM_071026677.1"/>
</dbReference>
<comment type="caution">
    <text evidence="3">The sequence shown here is derived from an EMBL/GenBank/DDBJ whole genome shotgun (WGS) entry which is preliminary data.</text>
</comment>
<dbReference type="Proteomes" id="UP001610432">
    <property type="component" value="Unassembled WGS sequence"/>
</dbReference>
<organism evidence="3 4">
    <name type="scientific">Aspergillus lucknowensis</name>
    <dbReference type="NCBI Taxonomy" id="176173"/>
    <lineage>
        <taxon>Eukaryota</taxon>
        <taxon>Fungi</taxon>
        <taxon>Dikarya</taxon>
        <taxon>Ascomycota</taxon>
        <taxon>Pezizomycotina</taxon>
        <taxon>Eurotiomycetes</taxon>
        <taxon>Eurotiomycetidae</taxon>
        <taxon>Eurotiales</taxon>
        <taxon>Aspergillaceae</taxon>
        <taxon>Aspergillus</taxon>
        <taxon>Aspergillus subgen. Nidulantes</taxon>
    </lineage>
</organism>
<accession>A0ABR4M0Q9</accession>
<evidence type="ECO:0000256" key="1">
    <source>
        <dbReference type="SAM" id="MobiDB-lite"/>
    </source>
</evidence>
<feature type="region of interest" description="Disordered" evidence="1">
    <location>
        <begin position="283"/>
        <end position="417"/>
    </location>
</feature>
<feature type="signal peptide" evidence="2">
    <location>
        <begin position="1"/>
        <end position="19"/>
    </location>
</feature>
<evidence type="ECO:0000313" key="4">
    <source>
        <dbReference type="Proteomes" id="UP001610432"/>
    </source>
</evidence>